<protein>
    <recommendedName>
        <fullName evidence="2">BCNT-C domain-containing protein</fullName>
    </recommendedName>
</protein>
<proteinExistence type="predicted"/>
<dbReference type="Pfam" id="PF07572">
    <property type="entry name" value="BCNT"/>
    <property type="match status" value="1"/>
</dbReference>
<feature type="region of interest" description="Disordered" evidence="1">
    <location>
        <begin position="222"/>
        <end position="241"/>
    </location>
</feature>
<feature type="compositionally biased region" description="Acidic residues" evidence="1">
    <location>
        <begin position="11"/>
        <end position="33"/>
    </location>
</feature>
<evidence type="ECO:0000256" key="1">
    <source>
        <dbReference type="SAM" id="MobiDB-lite"/>
    </source>
</evidence>
<dbReference type="Proteomes" id="UP001054902">
    <property type="component" value="Unassembled WGS sequence"/>
</dbReference>
<evidence type="ECO:0000313" key="3">
    <source>
        <dbReference type="EMBL" id="GFH56506.1"/>
    </source>
</evidence>
<accession>A0AAD3HAS8</accession>
<reference evidence="3 4" key="1">
    <citation type="journal article" date="2021" name="Sci. Rep.">
        <title>The genome of the diatom Chaetoceros tenuissimus carries an ancient integrated fragment of an extant virus.</title>
        <authorList>
            <person name="Hongo Y."/>
            <person name="Kimura K."/>
            <person name="Takaki Y."/>
            <person name="Yoshida Y."/>
            <person name="Baba S."/>
            <person name="Kobayashi G."/>
            <person name="Nagasaki K."/>
            <person name="Hano T."/>
            <person name="Tomaru Y."/>
        </authorList>
    </citation>
    <scope>NUCLEOTIDE SEQUENCE [LARGE SCALE GENOMIC DNA]</scope>
    <source>
        <strain evidence="3 4">NIES-3715</strain>
    </source>
</reference>
<dbReference type="EMBL" id="BLLK01000052">
    <property type="protein sequence ID" value="GFH56506.1"/>
    <property type="molecule type" value="Genomic_DNA"/>
</dbReference>
<evidence type="ECO:0000313" key="4">
    <source>
        <dbReference type="Proteomes" id="UP001054902"/>
    </source>
</evidence>
<feature type="compositionally biased region" description="Basic and acidic residues" evidence="1">
    <location>
        <begin position="222"/>
        <end position="234"/>
    </location>
</feature>
<dbReference type="PROSITE" id="PS51279">
    <property type="entry name" value="BCNT_C"/>
    <property type="match status" value="1"/>
</dbReference>
<sequence>MTSTDNKDPAIDSEEEDEDYVPEEDPNHEEDITDTVTQDDIQAKPTLPSHKQKAVDDAFQELFGRAYTEPTPSNINKKKKKKTKKRKKILAEIFGGSGIAMEVMKSSKKVKRMEQDSKRTGDLIAETQQVKKETIKFAGQMMQVDVKSNANGSEKPVSEKGIDALLSQIKGPQKVTTIDKTNMDWDNFKDKTGLEEELKKKAEGKDAYLVKKDFLTRVDHRRFEQERDERERKRAATNSSK</sequence>
<comment type="caution">
    <text evidence="3">The sequence shown here is derived from an EMBL/GenBank/DDBJ whole genome shotgun (WGS) entry which is preliminary data.</text>
</comment>
<organism evidence="3 4">
    <name type="scientific">Chaetoceros tenuissimus</name>
    <dbReference type="NCBI Taxonomy" id="426638"/>
    <lineage>
        <taxon>Eukaryota</taxon>
        <taxon>Sar</taxon>
        <taxon>Stramenopiles</taxon>
        <taxon>Ochrophyta</taxon>
        <taxon>Bacillariophyta</taxon>
        <taxon>Coscinodiscophyceae</taxon>
        <taxon>Chaetocerotophycidae</taxon>
        <taxon>Chaetocerotales</taxon>
        <taxon>Chaetocerotaceae</taxon>
        <taxon>Chaetoceros</taxon>
    </lineage>
</organism>
<dbReference type="AlphaFoldDB" id="A0AAD3HAS8"/>
<evidence type="ECO:0000259" key="2">
    <source>
        <dbReference type="PROSITE" id="PS51279"/>
    </source>
</evidence>
<gene>
    <name evidence="3" type="ORF">CTEN210_12982</name>
</gene>
<feature type="region of interest" description="Disordered" evidence="1">
    <location>
        <begin position="1"/>
        <end position="86"/>
    </location>
</feature>
<dbReference type="InterPro" id="IPR011421">
    <property type="entry name" value="BCNT-C"/>
</dbReference>
<name>A0AAD3HAS8_9STRA</name>
<dbReference type="PANTHER" id="PTHR48407:SF1">
    <property type="entry name" value="CRANIOFACIAL DEVELOPMENT PROTEIN 1"/>
    <property type="match status" value="1"/>
</dbReference>
<feature type="compositionally biased region" description="Basic and acidic residues" evidence="1">
    <location>
        <begin position="1"/>
        <end position="10"/>
    </location>
</feature>
<feature type="domain" description="BCNT-C" evidence="2">
    <location>
        <begin position="156"/>
        <end position="236"/>
    </location>
</feature>
<dbReference type="PANTHER" id="PTHR48407">
    <property type="entry name" value="CRANIOFACIAL DEVELOPMENT PROTEIN 1"/>
    <property type="match status" value="1"/>
</dbReference>
<feature type="compositionally biased region" description="Basic residues" evidence="1">
    <location>
        <begin position="76"/>
        <end position="86"/>
    </location>
</feature>
<dbReference type="InterPro" id="IPR027124">
    <property type="entry name" value="Swc5/CFDP1/2"/>
</dbReference>
<keyword evidence="4" id="KW-1185">Reference proteome</keyword>